<organism evidence="9 10">
    <name type="scientific">Penaeus vannamei</name>
    <name type="common">Whiteleg shrimp</name>
    <name type="synonym">Litopenaeus vannamei</name>
    <dbReference type="NCBI Taxonomy" id="6689"/>
    <lineage>
        <taxon>Eukaryota</taxon>
        <taxon>Metazoa</taxon>
        <taxon>Ecdysozoa</taxon>
        <taxon>Arthropoda</taxon>
        <taxon>Crustacea</taxon>
        <taxon>Multicrustacea</taxon>
        <taxon>Malacostraca</taxon>
        <taxon>Eumalacostraca</taxon>
        <taxon>Eucarida</taxon>
        <taxon>Decapoda</taxon>
        <taxon>Dendrobranchiata</taxon>
        <taxon>Penaeoidea</taxon>
        <taxon>Penaeidae</taxon>
        <taxon>Penaeus</taxon>
    </lineage>
</organism>
<dbReference type="Pfam" id="PF17917">
    <property type="entry name" value="RT_RNaseH"/>
    <property type="match status" value="1"/>
</dbReference>
<keyword evidence="1" id="KW-0808">Transferase</keyword>
<evidence type="ECO:0000259" key="8">
    <source>
        <dbReference type="Pfam" id="PF17917"/>
    </source>
</evidence>
<dbReference type="Proteomes" id="UP000283509">
    <property type="component" value="Unassembled WGS sequence"/>
</dbReference>
<keyword evidence="2" id="KW-0548">Nucleotidyltransferase</keyword>
<reference evidence="9 10" key="1">
    <citation type="submission" date="2018-04" db="EMBL/GenBank/DDBJ databases">
        <authorList>
            <person name="Zhang X."/>
            <person name="Yuan J."/>
            <person name="Li F."/>
            <person name="Xiang J."/>
        </authorList>
    </citation>
    <scope>NUCLEOTIDE SEQUENCE [LARGE SCALE GENOMIC DNA]</scope>
    <source>
        <tissue evidence="9">Muscle</tissue>
    </source>
</reference>
<dbReference type="EMBL" id="QCYY01001341">
    <property type="protein sequence ID" value="ROT78740.1"/>
    <property type="molecule type" value="Genomic_DNA"/>
</dbReference>
<feature type="domain" description="Reverse transcriptase RNase H-like" evidence="8">
    <location>
        <begin position="269"/>
        <end position="361"/>
    </location>
</feature>
<reference evidence="9 10" key="2">
    <citation type="submission" date="2019-01" db="EMBL/GenBank/DDBJ databases">
        <title>The decoding of complex shrimp genome reveals the adaptation for benthos swimmer, frequently molting mechanism and breeding impact on genome.</title>
        <authorList>
            <person name="Sun Y."/>
            <person name="Gao Y."/>
            <person name="Yu Y."/>
        </authorList>
    </citation>
    <scope>NUCLEOTIDE SEQUENCE [LARGE SCALE GENOMIC DNA]</scope>
    <source>
        <tissue evidence="9">Muscle</tissue>
    </source>
</reference>
<dbReference type="GO" id="GO:0016787">
    <property type="term" value="F:hydrolase activity"/>
    <property type="evidence" value="ECO:0007669"/>
    <property type="project" value="UniProtKB-KW"/>
</dbReference>
<keyword evidence="5" id="KW-0378">Hydrolase</keyword>
<proteinExistence type="predicted"/>
<feature type="region of interest" description="Disordered" evidence="7">
    <location>
        <begin position="208"/>
        <end position="229"/>
    </location>
</feature>
<evidence type="ECO:0000256" key="2">
    <source>
        <dbReference type="ARBA" id="ARBA00022695"/>
    </source>
</evidence>
<dbReference type="InterPro" id="IPR041373">
    <property type="entry name" value="RT_RNaseH"/>
</dbReference>
<dbReference type="Gene3D" id="3.30.70.270">
    <property type="match status" value="1"/>
</dbReference>
<dbReference type="GO" id="GO:0004519">
    <property type="term" value="F:endonuclease activity"/>
    <property type="evidence" value="ECO:0007669"/>
    <property type="project" value="UniProtKB-KW"/>
</dbReference>
<dbReference type="CDD" id="cd09274">
    <property type="entry name" value="RNase_HI_RT_Ty3"/>
    <property type="match status" value="1"/>
</dbReference>
<keyword evidence="10" id="KW-1185">Reference proteome</keyword>
<dbReference type="Gene3D" id="3.10.20.370">
    <property type="match status" value="1"/>
</dbReference>
<dbReference type="SUPFAM" id="SSF56672">
    <property type="entry name" value="DNA/RNA polymerases"/>
    <property type="match status" value="1"/>
</dbReference>
<dbReference type="PANTHER" id="PTHR37984">
    <property type="entry name" value="PROTEIN CBG26694"/>
    <property type="match status" value="1"/>
</dbReference>
<dbReference type="AlphaFoldDB" id="A0A3R7MK00"/>
<accession>A0A3R7MK00</accession>
<sequence length="380" mass="43369">MFPRSSTYKDILQEFPALSKPINWATKPRHEVRHHIVTHGPPAHSKPSARARDRCCSAKWSLTHDAVRIIRLPAANGHLVKKKDDTRCPHLHSSHKLSGCTVFSRIDLVKAYHQVRSLRRTSPDGRHYTVCLACSSFSGCPSVSTTPLRPSKRFINDVTPRLEGSLHLHRRHPRQHLRRPSSPRLLFGRLQEAGVVINPGKCLSGAASLFSRPQPSPSRHHPNTGEGLAETVDAPYKRSLRSLQGSLASATLLNHPLPEAPLKHSRRRSRHCIGAVLQQRQGKHGEPLAFFSQTLLPRRSRYIAFRKELLAVYSVVRHFQPYMESQEFHILTDHKPLTFALHSRTRRQSLREERHLDYISQFTTDIRHIRARTTRPKMSS</sequence>
<evidence type="ECO:0000256" key="1">
    <source>
        <dbReference type="ARBA" id="ARBA00022679"/>
    </source>
</evidence>
<evidence type="ECO:0000256" key="4">
    <source>
        <dbReference type="ARBA" id="ARBA00022759"/>
    </source>
</evidence>
<comment type="caution">
    <text evidence="9">The sequence shown here is derived from an EMBL/GenBank/DDBJ whole genome shotgun (WGS) entry which is preliminary data.</text>
</comment>
<protein>
    <recommendedName>
        <fullName evidence="8">Reverse transcriptase RNase H-like domain-containing protein</fullName>
    </recommendedName>
</protein>
<dbReference type="PANTHER" id="PTHR37984:SF5">
    <property type="entry name" value="PROTEIN NYNRIN-LIKE"/>
    <property type="match status" value="1"/>
</dbReference>
<name>A0A3R7MK00_PENVA</name>
<evidence type="ECO:0000256" key="7">
    <source>
        <dbReference type="SAM" id="MobiDB-lite"/>
    </source>
</evidence>
<gene>
    <name evidence="9" type="ORF">C7M84_002541</name>
</gene>
<dbReference type="InterPro" id="IPR043502">
    <property type="entry name" value="DNA/RNA_pol_sf"/>
</dbReference>
<keyword evidence="4" id="KW-0255">Endonuclease</keyword>
<evidence type="ECO:0000256" key="3">
    <source>
        <dbReference type="ARBA" id="ARBA00022722"/>
    </source>
</evidence>
<dbReference type="InterPro" id="IPR043128">
    <property type="entry name" value="Rev_trsase/Diguanyl_cyclase"/>
</dbReference>
<evidence type="ECO:0000256" key="6">
    <source>
        <dbReference type="ARBA" id="ARBA00022918"/>
    </source>
</evidence>
<keyword evidence="3" id="KW-0540">Nuclease</keyword>
<dbReference type="InterPro" id="IPR050951">
    <property type="entry name" value="Retrovirus_Pol_polyprotein"/>
</dbReference>
<evidence type="ECO:0000313" key="10">
    <source>
        <dbReference type="Proteomes" id="UP000283509"/>
    </source>
</evidence>
<dbReference type="GO" id="GO:0003964">
    <property type="term" value="F:RNA-directed DNA polymerase activity"/>
    <property type="evidence" value="ECO:0007669"/>
    <property type="project" value="UniProtKB-KW"/>
</dbReference>
<dbReference type="STRING" id="6689.A0A3R7MK00"/>
<evidence type="ECO:0000313" key="9">
    <source>
        <dbReference type="EMBL" id="ROT78740.1"/>
    </source>
</evidence>
<dbReference type="OrthoDB" id="6379141at2759"/>
<evidence type="ECO:0000256" key="5">
    <source>
        <dbReference type="ARBA" id="ARBA00022801"/>
    </source>
</evidence>
<keyword evidence="6" id="KW-0695">RNA-directed DNA polymerase</keyword>